<dbReference type="InterPro" id="IPR000326">
    <property type="entry name" value="PAP2/HPO"/>
</dbReference>
<dbReference type="Pfam" id="PF01569">
    <property type="entry name" value="PAP2"/>
    <property type="match status" value="1"/>
</dbReference>
<dbReference type="KEGG" id="kre:GWK63_11665"/>
<gene>
    <name evidence="1" type="ORF">GWK63_11665</name>
</gene>
<organism evidence="1 2">
    <name type="scientific">Komagataeibacter rhaeticus</name>
    <dbReference type="NCBI Taxonomy" id="215221"/>
    <lineage>
        <taxon>Bacteria</taxon>
        <taxon>Pseudomonadati</taxon>
        <taxon>Pseudomonadota</taxon>
        <taxon>Alphaproteobacteria</taxon>
        <taxon>Acetobacterales</taxon>
        <taxon>Acetobacteraceae</taxon>
        <taxon>Komagataeibacter</taxon>
    </lineage>
</organism>
<protein>
    <submittedName>
        <fullName evidence="1">Phosphatase PAP2 family protein</fullName>
    </submittedName>
</protein>
<dbReference type="EMBL" id="CP050139">
    <property type="protein sequence ID" value="QIP36052.1"/>
    <property type="molecule type" value="Genomic_DNA"/>
</dbReference>
<sequence length="188" mass="20196">MMRFITDFADQGVILPVMATGFLVMALRGWWRGAVVWTGMACLVLAGMLLLKIAGLYYAWLAHVPIISPSGHVASACVVYGGLLLVLGQKWFARFPALMPVPVLGLALVIGLTRLSLHAHTLFEVVTGGIVGCTGGILTGRQCGAVPRLLWVYLLPCVGCIAWLFHGHHLAIEGTIRSLFGPEALLHD</sequence>
<dbReference type="Proteomes" id="UP000502533">
    <property type="component" value="Chromosome"/>
</dbReference>
<evidence type="ECO:0000313" key="2">
    <source>
        <dbReference type="Proteomes" id="UP000502533"/>
    </source>
</evidence>
<keyword evidence="2" id="KW-1185">Reference proteome</keyword>
<proteinExistence type="predicted"/>
<dbReference type="GeneID" id="85022820"/>
<accession>A0A181CCW8</accession>
<dbReference type="SUPFAM" id="SSF48317">
    <property type="entry name" value="Acid phosphatase/Vanadium-dependent haloperoxidase"/>
    <property type="match status" value="1"/>
</dbReference>
<name>A0A181CCW8_9PROT</name>
<reference evidence="1 2" key="1">
    <citation type="submission" date="2020-03" db="EMBL/GenBank/DDBJ databases">
        <title>Isolation of cellulose-producing strains, genome characterization and application of the synthesized cellulose films as an economical and sustainable material for piezoelectric sensor construction.</title>
        <authorList>
            <person name="Mangayil R.K."/>
        </authorList>
    </citation>
    <scope>NUCLEOTIDE SEQUENCE [LARGE SCALE GENOMIC DNA]</scope>
    <source>
        <strain evidence="1 2">ENS 9a1a</strain>
    </source>
</reference>
<dbReference type="AlphaFoldDB" id="A0A181CCW8"/>
<evidence type="ECO:0000313" key="1">
    <source>
        <dbReference type="EMBL" id="QIP36052.1"/>
    </source>
</evidence>
<dbReference type="RefSeq" id="WP_007399506.1">
    <property type="nucleotide sequence ID" value="NZ_CALMTF010000053.1"/>
</dbReference>
<dbReference type="InterPro" id="IPR036938">
    <property type="entry name" value="PAP2/HPO_sf"/>
</dbReference>
<dbReference type="Gene3D" id="1.20.144.10">
    <property type="entry name" value="Phosphatidic acid phosphatase type 2/haloperoxidase"/>
    <property type="match status" value="1"/>
</dbReference>